<feature type="signal peptide" evidence="2">
    <location>
        <begin position="1"/>
        <end position="21"/>
    </location>
</feature>
<feature type="compositionally biased region" description="Acidic residues" evidence="1">
    <location>
        <begin position="39"/>
        <end position="65"/>
    </location>
</feature>
<dbReference type="Pfam" id="PF05535">
    <property type="entry name" value="Chromadorea_ALT"/>
    <property type="match status" value="1"/>
</dbReference>
<proteinExistence type="predicted"/>
<dbReference type="InterPro" id="IPR008451">
    <property type="entry name" value="Chromadorea_ALT"/>
</dbReference>
<dbReference type="EMBL" id="CMVM020000628">
    <property type="status" value="NOT_ANNOTATED_CDS"/>
    <property type="molecule type" value="Genomic_DNA"/>
</dbReference>
<dbReference type="SUPFAM" id="SSF48619">
    <property type="entry name" value="Phospholipase A2, PLA2"/>
    <property type="match status" value="1"/>
</dbReference>
<dbReference type="AlphaFoldDB" id="A0A8R1TN83"/>
<dbReference type="InterPro" id="IPR036444">
    <property type="entry name" value="PLipase_A2_dom_sf"/>
</dbReference>
<dbReference type="Proteomes" id="UP000024404">
    <property type="component" value="Unassembled WGS sequence"/>
</dbReference>
<evidence type="ECO:0000313" key="3">
    <source>
        <dbReference type="EnsemblMetazoa" id="OVOC12700.1"/>
    </source>
</evidence>
<evidence type="ECO:0000256" key="2">
    <source>
        <dbReference type="SAM" id="SignalP"/>
    </source>
</evidence>
<dbReference type="GO" id="GO:0006644">
    <property type="term" value="P:phospholipid metabolic process"/>
    <property type="evidence" value="ECO:0007669"/>
    <property type="project" value="InterPro"/>
</dbReference>
<accession>A0A8R1TN83</accession>
<reference evidence="4" key="1">
    <citation type="submission" date="2013-10" db="EMBL/GenBank/DDBJ databases">
        <title>Genome sequencing of Onchocerca volvulus.</title>
        <authorList>
            <person name="Cotton J."/>
            <person name="Tsai J."/>
            <person name="Stanley E."/>
            <person name="Tracey A."/>
            <person name="Holroyd N."/>
            <person name="Lustigman S."/>
            <person name="Berriman M."/>
        </authorList>
    </citation>
    <scope>NUCLEOTIDE SEQUENCE</scope>
</reference>
<evidence type="ECO:0000313" key="4">
    <source>
        <dbReference type="Proteomes" id="UP000024404"/>
    </source>
</evidence>
<feature type="region of interest" description="Disordered" evidence="1">
    <location>
        <begin position="21"/>
        <end position="65"/>
    </location>
</feature>
<feature type="chain" id="PRO_5035776718" evidence="2">
    <location>
        <begin position="22"/>
        <end position="151"/>
    </location>
</feature>
<keyword evidence="4" id="KW-1185">Reference proteome</keyword>
<dbReference type="GO" id="GO:0004623">
    <property type="term" value="F:phospholipase A2 activity"/>
    <property type="evidence" value="ECO:0007669"/>
    <property type="project" value="InterPro"/>
</dbReference>
<keyword evidence="2" id="KW-0732">Signal</keyword>
<dbReference type="GO" id="GO:0050482">
    <property type="term" value="P:arachidonate secretion"/>
    <property type="evidence" value="ECO:0007669"/>
    <property type="project" value="InterPro"/>
</dbReference>
<protein>
    <submittedName>
        <fullName evidence="3">Uncharacterized protein</fullName>
    </submittedName>
</protein>
<dbReference type="EnsemblMetazoa" id="OVOC12700.1">
    <property type="protein sequence ID" value="OVOC12700.1"/>
    <property type="gene ID" value="WBGene00249509"/>
</dbReference>
<organism evidence="3 4">
    <name type="scientific">Onchocerca volvulus</name>
    <dbReference type="NCBI Taxonomy" id="6282"/>
    <lineage>
        <taxon>Eukaryota</taxon>
        <taxon>Metazoa</taxon>
        <taxon>Ecdysozoa</taxon>
        <taxon>Nematoda</taxon>
        <taxon>Chromadorea</taxon>
        <taxon>Rhabditida</taxon>
        <taxon>Spirurina</taxon>
        <taxon>Spiruromorpha</taxon>
        <taxon>Filarioidea</taxon>
        <taxon>Onchocercidae</taxon>
        <taxon>Onchocerca</taxon>
    </lineage>
</organism>
<name>A0A8R1TN83_ONCVO</name>
<reference evidence="3" key="2">
    <citation type="submission" date="2022-06" db="UniProtKB">
        <authorList>
            <consortium name="EnsemblMetazoa"/>
        </authorList>
    </citation>
    <scope>IDENTIFICATION</scope>
</reference>
<sequence length="151" mass="17793">MKKFLIIFGIIILFVTLPCTSQSDESEPEPDDMNYNYDDYFDDDDDIDEGSDSEDEIIDENDDNNDLFHDSNYSTKGRFVKSDGIKKPCYTHDNCYDQREPQSWCRLNKNQSWTDKGCFCNRKLNSCIIERRNRGELEYTYCALAINWKCP</sequence>
<evidence type="ECO:0000256" key="1">
    <source>
        <dbReference type="SAM" id="MobiDB-lite"/>
    </source>
</evidence>